<dbReference type="EMBL" id="JAJA02000001">
    <property type="protein sequence ID" value="KWS04344.1"/>
    <property type="molecule type" value="Genomic_DNA"/>
</dbReference>
<reference evidence="1 2" key="1">
    <citation type="journal article" date="2014" name="Genome Announc.">
        <title>Draft Genome Sequence of Lysobacter capsici AZ78, a Bacterium Antagonistic to Plant-Pathogenic Oomycetes.</title>
        <authorList>
            <person name="Puopolo G."/>
            <person name="Sonego P."/>
            <person name="Engelen K."/>
            <person name="Pertot I."/>
        </authorList>
    </citation>
    <scope>NUCLEOTIDE SEQUENCE [LARGE SCALE GENOMIC DNA]</scope>
    <source>
        <strain evidence="1 2">AZ78</strain>
    </source>
</reference>
<evidence type="ECO:0000313" key="1">
    <source>
        <dbReference type="EMBL" id="KWS04344.1"/>
    </source>
</evidence>
<gene>
    <name evidence="1" type="ORF">AZ78_1893</name>
</gene>
<dbReference type="Proteomes" id="UP000023435">
    <property type="component" value="Unassembled WGS sequence"/>
</dbReference>
<keyword evidence="2" id="KW-1185">Reference proteome</keyword>
<evidence type="ECO:0000313" key="2">
    <source>
        <dbReference type="Proteomes" id="UP000023435"/>
    </source>
</evidence>
<organism evidence="1 2">
    <name type="scientific">Lysobacter capsici AZ78</name>
    <dbReference type="NCBI Taxonomy" id="1444315"/>
    <lineage>
        <taxon>Bacteria</taxon>
        <taxon>Pseudomonadati</taxon>
        <taxon>Pseudomonadota</taxon>
        <taxon>Gammaproteobacteria</taxon>
        <taxon>Lysobacterales</taxon>
        <taxon>Lysobacteraceae</taxon>
        <taxon>Lysobacter</taxon>
    </lineage>
</organism>
<comment type="caution">
    <text evidence="1">The sequence shown here is derived from an EMBL/GenBank/DDBJ whole genome shotgun (WGS) entry which is preliminary data.</text>
</comment>
<dbReference type="AlphaFoldDB" id="A0A108U877"/>
<sequence length="97" mass="9673">MGFEPRRAGVRCNGFVAGPGWQPGRERVLAGRRTDVPRRVASLGGMGTRCGGDAGDRAACSFGLSGSGSVDALAAWDSWGPGPSAVGSNSGLGCGCC</sequence>
<name>A0A108U877_9GAMM</name>
<accession>A0A108U877</accession>
<protein>
    <submittedName>
        <fullName evidence="1">Uncharacterized protein</fullName>
    </submittedName>
</protein>
<proteinExistence type="predicted"/>